<comment type="caution">
    <text evidence="2">The sequence shown here is derived from an EMBL/GenBank/DDBJ whole genome shotgun (WGS) entry which is preliminary data.</text>
</comment>
<evidence type="ECO:0000313" key="3">
    <source>
        <dbReference type="Proteomes" id="UP001250662"/>
    </source>
</evidence>
<evidence type="ECO:0000256" key="1">
    <source>
        <dbReference type="SAM" id="SignalP"/>
    </source>
</evidence>
<dbReference type="GO" id="GO:0016853">
    <property type="term" value="F:isomerase activity"/>
    <property type="evidence" value="ECO:0007669"/>
    <property type="project" value="UniProtKB-KW"/>
</dbReference>
<keyword evidence="2" id="KW-0413">Isomerase</keyword>
<dbReference type="InterPro" id="IPR013078">
    <property type="entry name" value="His_Pase_superF_clade-1"/>
</dbReference>
<sequence length="183" mass="20668">MNSPSAKINYVKYLSCLLLLVGFLSCKQEAKDKEISKEPIVSTFYLIRHAEKDTSNPNNVDPELIQDGLDRAIRWAEVFDPISLDAIYSTNYERTLMTAAPTSVKKNIDVQYYDPRDIDIQALMADNEGKSVLIVGHSNTTPNLTNQLLGYEKYEGMEEDDNASLFIVRIIDSTATDIRLKIN</sequence>
<feature type="chain" id="PRO_5045213370" evidence="1">
    <location>
        <begin position="31"/>
        <end position="183"/>
    </location>
</feature>
<dbReference type="Pfam" id="PF00300">
    <property type="entry name" value="His_Phos_1"/>
    <property type="match status" value="1"/>
</dbReference>
<keyword evidence="1" id="KW-0732">Signal</keyword>
<dbReference type="CDD" id="cd07067">
    <property type="entry name" value="HP_PGM_like"/>
    <property type="match status" value="1"/>
</dbReference>
<gene>
    <name evidence="2" type="ORF">RM520_09075</name>
</gene>
<proteinExistence type="predicted"/>
<dbReference type="EC" id="5.4.-.-" evidence="2"/>
<dbReference type="Proteomes" id="UP001250662">
    <property type="component" value="Unassembled WGS sequence"/>
</dbReference>
<dbReference type="SUPFAM" id="SSF53254">
    <property type="entry name" value="Phosphoglycerate mutase-like"/>
    <property type="match status" value="1"/>
</dbReference>
<evidence type="ECO:0000313" key="2">
    <source>
        <dbReference type="EMBL" id="MDT0621777.1"/>
    </source>
</evidence>
<dbReference type="InterPro" id="IPR029033">
    <property type="entry name" value="His_PPase_superfam"/>
</dbReference>
<protein>
    <submittedName>
        <fullName evidence="2">Phosphoglycerate mutase family protein</fullName>
        <ecNumber evidence="2">5.4.-.-</ecNumber>
    </submittedName>
</protein>
<name>A0ABU3BHX9_9FLAO</name>
<organism evidence="2 3">
    <name type="scientific">Croceitalea vernalis</name>
    <dbReference type="NCBI Taxonomy" id="3075599"/>
    <lineage>
        <taxon>Bacteria</taxon>
        <taxon>Pseudomonadati</taxon>
        <taxon>Bacteroidota</taxon>
        <taxon>Flavobacteriia</taxon>
        <taxon>Flavobacteriales</taxon>
        <taxon>Flavobacteriaceae</taxon>
        <taxon>Croceitalea</taxon>
    </lineage>
</organism>
<reference evidence="2 3" key="1">
    <citation type="submission" date="2023-09" db="EMBL/GenBank/DDBJ databases">
        <authorList>
            <person name="Rey-Velasco X."/>
        </authorList>
    </citation>
    <scope>NUCLEOTIDE SEQUENCE [LARGE SCALE GENOMIC DNA]</scope>
    <source>
        <strain evidence="2 3">P007</strain>
    </source>
</reference>
<dbReference type="PROSITE" id="PS51257">
    <property type="entry name" value="PROKAR_LIPOPROTEIN"/>
    <property type="match status" value="1"/>
</dbReference>
<dbReference type="RefSeq" id="WP_311385390.1">
    <property type="nucleotide sequence ID" value="NZ_JAVRHU010000002.1"/>
</dbReference>
<keyword evidence="3" id="KW-1185">Reference proteome</keyword>
<feature type="signal peptide" evidence="1">
    <location>
        <begin position="1"/>
        <end position="30"/>
    </location>
</feature>
<dbReference type="EMBL" id="JAVRHU010000002">
    <property type="protein sequence ID" value="MDT0621777.1"/>
    <property type="molecule type" value="Genomic_DNA"/>
</dbReference>
<accession>A0ABU3BHX9</accession>
<dbReference type="Gene3D" id="3.40.50.1240">
    <property type="entry name" value="Phosphoglycerate mutase-like"/>
    <property type="match status" value="1"/>
</dbReference>